<reference evidence="3 4" key="1">
    <citation type="journal article" date="2019" name="Sci. Rep.">
        <title>Orb-weaving spider Araneus ventricosus genome elucidates the spidroin gene catalogue.</title>
        <authorList>
            <person name="Kono N."/>
            <person name="Nakamura H."/>
            <person name="Ohtoshi R."/>
            <person name="Moran D.A.P."/>
            <person name="Shinohara A."/>
            <person name="Yoshida Y."/>
            <person name="Fujiwara M."/>
            <person name="Mori M."/>
            <person name="Tomita M."/>
            <person name="Arakawa K."/>
        </authorList>
    </citation>
    <scope>NUCLEOTIDE SEQUENCE [LARGE SCALE GENOMIC DNA]</scope>
</reference>
<dbReference type="EMBL" id="BGPR01030325">
    <property type="protein sequence ID" value="GBO02763.1"/>
    <property type="molecule type" value="Genomic_DNA"/>
</dbReference>
<keyword evidence="4" id="KW-1185">Reference proteome</keyword>
<evidence type="ECO:0000313" key="2">
    <source>
        <dbReference type="EMBL" id="GBO02763.1"/>
    </source>
</evidence>
<dbReference type="AlphaFoldDB" id="A0A4Y2U0I9"/>
<comment type="caution">
    <text evidence="3">The sequence shown here is derived from an EMBL/GenBank/DDBJ whole genome shotgun (WGS) entry which is preliminary data.</text>
</comment>
<protein>
    <submittedName>
        <fullName evidence="3">Uncharacterized protein</fullName>
    </submittedName>
</protein>
<evidence type="ECO:0000313" key="3">
    <source>
        <dbReference type="EMBL" id="GBO05127.1"/>
    </source>
</evidence>
<evidence type="ECO:0000313" key="4">
    <source>
        <dbReference type="Proteomes" id="UP000499080"/>
    </source>
</evidence>
<gene>
    <name evidence="3" type="ORF">AVEN_189239_1</name>
    <name evidence="1" type="ORF">AVEN_231563_1</name>
    <name evidence="2" type="ORF">AVEN_275705_1</name>
</gene>
<dbReference type="EMBL" id="BGPR01031860">
    <property type="protein sequence ID" value="GBO05127.1"/>
    <property type="molecule type" value="Genomic_DNA"/>
</dbReference>
<evidence type="ECO:0000313" key="1">
    <source>
        <dbReference type="EMBL" id="GBO02762.1"/>
    </source>
</evidence>
<proteinExistence type="predicted"/>
<dbReference type="Proteomes" id="UP000499080">
    <property type="component" value="Unassembled WGS sequence"/>
</dbReference>
<name>A0A4Y2U0I9_ARAVE</name>
<dbReference type="EMBL" id="BGPR01030323">
    <property type="protein sequence ID" value="GBO02762.1"/>
    <property type="molecule type" value="Genomic_DNA"/>
</dbReference>
<sequence>MVTKAGHSPLLHFGIFGTREGKTNRQGRKPMKLGADELEVVEFQRTQNPNPSADSNLGPRCEASGKTIILPRLAPRVEAINETRIPPCGREEFCDFEPCLKTNFGTSVNALPNFSD</sequence>
<accession>A0A4Y2U0I9</accession>
<organism evidence="3 4">
    <name type="scientific">Araneus ventricosus</name>
    <name type="common">Orbweaver spider</name>
    <name type="synonym">Epeira ventricosa</name>
    <dbReference type="NCBI Taxonomy" id="182803"/>
    <lineage>
        <taxon>Eukaryota</taxon>
        <taxon>Metazoa</taxon>
        <taxon>Ecdysozoa</taxon>
        <taxon>Arthropoda</taxon>
        <taxon>Chelicerata</taxon>
        <taxon>Arachnida</taxon>
        <taxon>Araneae</taxon>
        <taxon>Araneomorphae</taxon>
        <taxon>Entelegynae</taxon>
        <taxon>Araneoidea</taxon>
        <taxon>Araneidae</taxon>
        <taxon>Araneus</taxon>
    </lineage>
</organism>